<dbReference type="SUPFAM" id="SSF51735">
    <property type="entry name" value="NAD(P)-binding Rossmann-fold domains"/>
    <property type="match status" value="1"/>
</dbReference>
<dbReference type="Gene3D" id="3.90.180.10">
    <property type="entry name" value="Medium-chain alcohol dehydrogenases, catalytic domain"/>
    <property type="match status" value="1"/>
</dbReference>
<feature type="domain" description="Enoyl reductase (ER)" evidence="3">
    <location>
        <begin position="10"/>
        <end position="320"/>
    </location>
</feature>
<dbReference type="SUPFAM" id="SSF50129">
    <property type="entry name" value="GroES-like"/>
    <property type="match status" value="1"/>
</dbReference>
<protein>
    <submittedName>
        <fullName evidence="4">Unannotated protein</fullName>
    </submittedName>
</protein>
<dbReference type="InterPro" id="IPR013154">
    <property type="entry name" value="ADH-like_N"/>
</dbReference>
<sequence>MRAAQIFQGGNADVLTVSEIPTPEASPGQLLVKTVWAGINYIDIYQRSGKYPMDYPATLGLEGSGEVVAVGSKESNFKIGDRVCWAWAPGSYAEFTVVNEDKAFKVPNEVAMDVAAAAMLQGLTAHYLVNSVHKAQAGDFALVHAAAGGVGLILCQMLKAKGVRVIGTVSSAKKQELAMAAGAEFVIRYDQEDFAKKVAEITQDKRCQVVYDSVGATTFEGSLNCLAIRGTLALFGSSSGAVPPFDLQRLNALGSLVVTRPSLANFIQTAEELNWRCGEMFSEIISSRLEIDISNRYELADAKQAHLDIESRATSGKLLLKISG</sequence>
<dbReference type="GO" id="GO:0003960">
    <property type="term" value="F:quinone reductase (NADPH) activity"/>
    <property type="evidence" value="ECO:0007669"/>
    <property type="project" value="InterPro"/>
</dbReference>
<dbReference type="InterPro" id="IPR047618">
    <property type="entry name" value="QOR-like"/>
</dbReference>
<dbReference type="GO" id="GO:0070402">
    <property type="term" value="F:NADPH binding"/>
    <property type="evidence" value="ECO:0007669"/>
    <property type="project" value="TreeGrafter"/>
</dbReference>
<dbReference type="AlphaFoldDB" id="A0A6J6JGQ6"/>
<dbReference type="Pfam" id="PF08240">
    <property type="entry name" value="ADH_N"/>
    <property type="match status" value="1"/>
</dbReference>
<dbReference type="SMART" id="SM00829">
    <property type="entry name" value="PKS_ER"/>
    <property type="match status" value="1"/>
</dbReference>
<dbReference type="CDD" id="cd05286">
    <property type="entry name" value="QOR2"/>
    <property type="match status" value="1"/>
</dbReference>
<dbReference type="GO" id="GO:0035925">
    <property type="term" value="F:mRNA 3'-UTR AU-rich region binding"/>
    <property type="evidence" value="ECO:0007669"/>
    <property type="project" value="TreeGrafter"/>
</dbReference>
<dbReference type="PROSITE" id="PS01162">
    <property type="entry name" value="QOR_ZETA_CRYSTAL"/>
    <property type="match status" value="1"/>
</dbReference>
<organism evidence="4">
    <name type="scientific">freshwater metagenome</name>
    <dbReference type="NCBI Taxonomy" id="449393"/>
    <lineage>
        <taxon>unclassified sequences</taxon>
        <taxon>metagenomes</taxon>
        <taxon>ecological metagenomes</taxon>
    </lineage>
</organism>
<proteinExistence type="predicted"/>
<dbReference type="Gene3D" id="3.40.50.720">
    <property type="entry name" value="NAD(P)-binding Rossmann-like Domain"/>
    <property type="match status" value="1"/>
</dbReference>
<evidence type="ECO:0000256" key="2">
    <source>
        <dbReference type="ARBA" id="ARBA00023002"/>
    </source>
</evidence>
<evidence type="ECO:0000259" key="3">
    <source>
        <dbReference type="SMART" id="SM00829"/>
    </source>
</evidence>
<keyword evidence="2" id="KW-0560">Oxidoreductase</keyword>
<dbReference type="InterPro" id="IPR011032">
    <property type="entry name" value="GroES-like_sf"/>
</dbReference>
<dbReference type="PANTHER" id="PTHR48106:SF13">
    <property type="entry name" value="QUINONE OXIDOREDUCTASE-RELATED"/>
    <property type="match status" value="1"/>
</dbReference>
<evidence type="ECO:0000313" key="4">
    <source>
        <dbReference type="EMBL" id="CAB4635413.1"/>
    </source>
</evidence>
<dbReference type="EMBL" id="CAEZVO010000081">
    <property type="protein sequence ID" value="CAB4635413.1"/>
    <property type="molecule type" value="Genomic_DNA"/>
</dbReference>
<accession>A0A6J6JGQ6</accession>
<dbReference type="FunFam" id="3.40.50.720:FF:000053">
    <property type="entry name" value="Quinone oxidoreductase 1"/>
    <property type="match status" value="1"/>
</dbReference>
<dbReference type="InterPro" id="IPR020843">
    <property type="entry name" value="ER"/>
</dbReference>
<dbReference type="InterPro" id="IPR013149">
    <property type="entry name" value="ADH-like_C"/>
</dbReference>
<gene>
    <name evidence="4" type="ORF">UFOPK2044_00634</name>
</gene>
<dbReference type="Pfam" id="PF00107">
    <property type="entry name" value="ADH_zinc_N"/>
    <property type="match status" value="1"/>
</dbReference>
<dbReference type="GO" id="GO:0005829">
    <property type="term" value="C:cytosol"/>
    <property type="evidence" value="ECO:0007669"/>
    <property type="project" value="TreeGrafter"/>
</dbReference>
<dbReference type="PANTHER" id="PTHR48106">
    <property type="entry name" value="QUINONE OXIDOREDUCTASE PIG3-RELATED"/>
    <property type="match status" value="1"/>
</dbReference>
<reference evidence="4" key="1">
    <citation type="submission" date="2020-05" db="EMBL/GenBank/DDBJ databases">
        <authorList>
            <person name="Chiriac C."/>
            <person name="Salcher M."/>
            <person name="Ghai R."/>
            <person name="Kavagutti S V."/>
        </authorList>
    </citation>
    <scope>NUCLEOTIDE SEQUENCE</scope>
</reference>
<evidence type="ECO:0000256" key="1">
    <source>
        <dbReference type="ARBA" id="ARBA00022857"/>
    </source>
</evidence>
<dbReference type="InterPro" id="IPR002364">
    <property type="entry name" value="Quin_OxRdtase/zeta-crystal_CS"/>
</dbReference>
<dbReference type="GO" id="GO:0008270">
    <property type="term" value="F:zinc ion binding"/>
    <property type="evidence" value="ECO:0007669"/>
    <property type="project" value="InterPro"/>
</dbReference>
<dbReference type="InterPro" id="IPR036291">
    <property type="entry name" value="NAD(P)-bd_dom_sf"/>
</dbReference>
<keyword evidence="1" id="KW-0521">NADP</keyword>
<name>A0A6J6JGQ6_9ZZZZ</name>